<evidence type="ECO:0000313" key="4">
    <source>
        <dbReference type="RefSeq" id="XP_017301163.1"/>
    </source>
</evidence>
<dbReference type="InterPro" id="IPR012429">
    <property type="entry name" value="HGSNAT_cat"/>
</dbReference>
<keyword evidence="1" id="KW-1133">Transmembrane helix</keyword>
<dbReference type="AlphaFoldDB" id="A0A1S4EG58"/>
<dbReference type="KEGG" id="dci:103513098"/>
<keyword evidence="1" id="KW-0812">Transmembrane</keyword>
<reference evidence="4" key="1">
    <citation type="submission" date="2025-08" db="UniProtKB">
        <authorList>
            <consortium name="RefSeq"/>
        </authorList>
    </citation>
    <scope>IDENTIFICATION</scope>
</reference>
<dbReference type="PANTHER" id="PTHR31061">
    <property type="entry name" value="LD22376P"/>
    <property type="match status" value="1"/>
</dbReference>
<evidence type="ECO:0000313" key="3">
    <source>
        <dbReference type="Proteomes" id="UP000079169"/>
    </source>
</evidence>
<dbReference type="PANTHER" id="PTHR31061:SF24">
    <property type="entry name" value="LD22376P"/>
    <property type="match status" value="1"/>
</dbReference>
<dbReference type="Proteomes" id="UP000079169">
    <property type="component" value="Unplaced"/>
</dbReference>
<dbReference type="PaxDb" id="121845-A0A1S4EG58"/>
<dbReference type="GeneID" id="103513098"/>
<feature type="domain" description="Heparan-alpha-glucosaminide N-acetyltransferase catalytic" evidence="2">
    <location>
        <begin position="210"/>
        <end position="329"/>
    </location>
</feature>
<feature type="transmembrane region" description="Helical" evidence="1">
    <location>
        <begin position="361"/>
        <end position="380"/>
    </location>
</feature>
<feature type="transmembrane region" description="Helical" evidence="1">
    <location>
        <begin position="440"/>
        <end position="462"/>
    </location>
</feature>
<evidence type="ECO:0000259" key="2">
    <source>
        <dbReference type="Pfam" id="PF07786"/>
    </source>
</evidence>
<keyword evidence="3" id="KW-1185">Reference proteome</keyword>
<sequence>MFSSRSLGYENLQCLANEKLTQTVAMPLSYDEAWLNLVSQAPITYSIWTQSEECYNCDLEYKAKLFAYDNVSLLLNTAHNIVLEFRNASNSPVCTKVLSLQEHGVYAMNITRKDVCPPLVATNVPDHIYEPLYVVIGLYLSLRLAWWLGSTLYRSPWLSKLFNTNPVIAEIENDLGSPQSSGDSATLLRYSTTAPSTPTSPGPAQMARARVRSLDVLRGVAICLMIFVNYGGGQYAIFEHSAWNGMTLADFVFPWFVWIMGVSLTFSLCSKLRSGASRAHLFLSVLRRSVILIVLGLVISNLNNSDVTKLRYMGVLQRLGLAYLFVASVETFLMRMQPIFTYDSHGILYHARDLIESWPQWLFTLLTAALHTGVTLYMPIPGCPTGYVGPGGKGDHGAHVNCTGGAAALIDRLVLGEEHMYQRPSCKEVYDTVVPFDPEGLLGVLTTIVLMYLGVYAGRVMLCFPKTQPRVIRWLSSATLFCLIGGWLCGFSVEGGLIPINKNLWSLSFVLVTAGSSSVLLSLFLLLVDHWRSWSGSPFHQAGKNAIFLYIGHTLTRHSLPWAWKVTHTHTHTEYTLMNVWGTCLWLLIALYMYERKCFFSV</sequence>
<accession>A0A1S4EG58</accession>
<dbReference type="STRING" id="121845.A0A1S4EG58"/>
<feature type="transmembrane region" description="Helical" evidence="1">
    <location>
        <begin position="576"/>
        <end position="594"/>
    </location>
</feature>
<gene>
    <name evidence="4" type="primary">LOC103513098</name>
</gene>
<evidence type="ECO:0000256" key="1">
    <source>
        <dbReference type="SAM" id="Phobius"/>
    </source>
</evidence>
<keyword evidence="1" id="KW-0472">Membrane</keyword>
<name>A0A1S4EG58_DIACI</name>
<dbReference type="RefSeq" id="XP_017301163.1">
    <property type="nucleotide sequence ID" value="XM_017445674.2"/>
</dbReference>
<dbReference type="Pfam" id="PF07786">
    <property type="entry name" value="HGSNAT_cat"/>
    <property type="match status" value="1"/>
</dbReference>
<feature type="transmembrane region" description="Helical" evidence="1">
    <location>
        <begin position="505"/>
        <end position="527"/>
    </location>
</feature>
<feature type="transmembrane region" description="Helical" evidence="1">
    <location>
        <begin position="252"/>
        <end position="269"/>
    </location>
</feature>
<organism evidence="3 4">
    <name type="scientific">Diaphorina citri</name>
    <name type="common">Asian citrus psyllid</name>
    <dbReference type="NCBI Taxonomy" id="121845"/>
    <lineage>
        <taxon>Eukaryota</taxon>
        <taxon>Metazoa</taxon>
        <taxon>Ecdysozoa</taxon>
        <taxon>Arthropoda</taxon>
        <taxon>Hexapoda</taxon>
        <taxon>Insecta</taxon>
        <taxon>Pterygota</taxon>
        <taxon>Neoptera</taxon>
        <taxon>Paraneoptera</taxon>
        <taxon>Hemiptera</taxon>
        <taxon>Sternorrhyncha</taxon>
        <taxon>Psylloidea</taxon>
        <taxon>Psyllidae</taxon>
        <taxon>Diaphorininae</taxon>
        <taxon>Diaphorina</taxon>
    </lineage>
</organism>
<feature type="transmembrane region" description="Helical" evidence="1">
    <location>
        <begin position="281"/>
        <end position="300"/>
    </location>
</feature>
<proteinExistence type="predicted"/>
<feature type="transmembrane region" description="Helical" evidence="1">
    <location>
        <begin position="216"/>
        <end position="232"/>
    </location>
</feature>
<feature type="transmembrane region" description="Helical" evidence="1">
    <location>
        <begin position="474"/>
        <end position="493"/>
    </location>
</feature>
<protein>
    <submittedName>
        <fullName evidence="4">Heparan-alpha-glucosaminide N-acetyltransferase isoform X1</fullName>
    </submittedName>
</protein>
<dbReference type="CTD" id="138050"/>
<feature type="transmembrane region" description="Helical" evidence="1">
    <location>
        <begin position="320"/>
        <end position="340"/>
    </location>
</feature>